<proteinExistence type="predicted"/>
<protein>
    <submittedName>
        <fullName evidence="1">Uncharacterized protein</fullName>
    </submittedName>
</protein>
<reference evidence="1 2" key="1">
    <citation type="submission" date="2024-05" db="EMBL/GenBank/DDBJ databases">
        <authorList>
            <person name="Wallberg A."/>
        </authorList>
    </citation>
    <scope>NUCLEOTIDE SEQUENCE [LARGE SCALE GENOMIC DNA]</scope>
</reference>
<comment type="caution">
    <text evidence="1">The sequence shown here is derived from an EMBL/GenBank/DDBJ whole genome shotgun (WGS) entry which is preliminary data.</text>
</comment>
<organism evidence="1 2">
    <name type="scientific">Meganyctiphanes norvegica</name>
    <name type="common">Northern krill</name>
    <name type="synonym">Thysanopoda norvegica</name>
    <dbReference type="NCBI Taxonomy" id="48144"/>
    <lineage>
        <taxon>Eukaryota</taxon>
        <taxon>Metazoa</taxon>
        <taxon>Ecdysozoa</taxon>
        <taxon>Arthropoda</taxon>
        <taxon>Crustacea</taxon>
        <taxon>Multicrustacea</taxon>
        <taxon>Malacostraca</taxon>
        <taxon>Eumalacostraca</taxon>
        <taxon>Eucarida</taxon>
        <taxon>Euphausiacea</taxon>
        <taxon>Euphausiidae</taxon>
        <taxon>Meganyctiphanes</taxon>
    </lineage>
</organism>
<evidence type="ECO:0000313" key="2">
    <source>
        <dbReference type="Proteomes" id="UP001497623"/>
    </source>
</evidence>
<dbReference type="AlphaFoldDB" id="A0AAV2R491"/>
<dbReference type="Proteomes" id="UP001497623">
    <property type="component" value="Unassembled WGS sequence"/>
</dbReference>
<evidence type="ECO:0000313" key="1">
    <source>
        <dbReference type="EMBL" id="CAL4110735.1"/>
    </source>
</evidence>
<name>A0AAV2R491_MEGNR</name>
<gene>
    <name evidence="1" type="ORF">MNOR_LOCUS19466</name>
</gene>
<dbReference type="EMBL" id="CAXKWB010014461">
    <property type="protein sequence ID" value="CAL4110735.1"/>
    <property type="molecule type" value="Genomic_DNA"/>
</dbReference>
<accession>A0AAV2R491</accession>
<sequence length="103" mass="10566">MAENEALYNAAAAGLLAEAQGGPGSVGDGVIGVVSGGVASCNSGPVSSSSSAFLMDTWAHQLYEQVGRHHHVTATGAERHFRFVNVMGSTHVPALSLPYNTNL</sequence>
<feature type="non-terminal residue" evidence="1">
    <location>
        <position position="103"/>
    </location>
</feature>
<keyword evidence="2" id="KW-1185">Reference proteome</keyword>